<proteinExistence type="predicted"/>
<protein>
    <submittedName>
        <fullName evidence="1">Uncharacterized protein</fullName>
    </submittedName>
</protein>
<organism evidence="1">
    <name type="scientific">Cacopsylla melanoneura</name>
    <dbReference type="NCBI Taxonomy" id="428564"/>
    <lineage>
        <taxon>Eukaryota</taxon>
        <taxon>Metazoa</taxon>
        <taxon>Ecdysozoa</taxon>
        <taxon>Arthropoda</taxon>
        <taxon>Hexapoda</taxon>
        <taxon>Insecta</taxon>
        <taxon>Pterygota</taxon>
        <taxon>Neoptera</taxon>
        <taxon>Paraneoptera</taxon>
        <taxon>Hemiptera</taxon>
        <taxon>Sternorrhyncha</taxon>
        <taxon>Psylloidea</taxon>
        <taxon>Psyllidae</taxon>
        <taxon>Psyllinae</taxon>
        <taxon>Cacopsylla</taxon>
    </lineage>
</organism>
<accession>A0A8D8UB89</accession>
<dbReference type="AlphaFoldDB" id="A0A8D8UB89"/>
<dbReference type="EMBL" id="HBUF01275516">
    <property type="protein sequence ID" value="CAG6686264.1"/>
    <property type="molecule type" value="Transcribed_RNA"/>
</dbReference>
<dbReference type="EMBL" id="HBUF01275517">
    <property type="protein sequence ID" value="CAG6686268.1"/>
    <property type="molecule type" value="Transcribed_RNA"/>
</dbReference>
<reference evidence="1" key="1">
    <citation type="submission" date="2021-05" db="EMBL/GenBank/DDBJ databases">
        <authorList>
            <person name="Alioto T."/>
            <person name="Alioto T."/>
            <person name="Gomez Garrido J."/>
        </authorList>
    </citation>
    <scope>NUCLEOTIDE SEQUENCE</scope>
</reference>
<dbReference type="EMBL" id="HBUF01275518">
    <property type="protein sequence ID" value="CAG6686270.1"/>
    <property type="molecule type" value="Transcribed_RNA"/>
</dbReference>
<dbReference type="EMBL" id="HBUF01341341">
    <property type="protein sequence ID" value="CAG6703989.1"/>
    <property type="molecule type" value="Transcribed_RNA"/>
</dbReference>
<dbReference type="EMBL" id="HBUF01275519">
    <property type="protein sequence ID" value="CAG6686274.1"/>
    <property type="molecule type" value="Transcribed_RNA"/>
</dbReference>
<name>A0A8D8UB89_9HEMI</name>
<dbReference type="EMBL" id="HBUF01275522">
    <property type="protein sequence ID" value="CAG6686284.1"/>
    <property type="molecule type" value="Transcribed_RNA"/>
</dbReference>
<dbReference type="EMBL" id="HBUF01275514">
    <property type="protein sequence ID" value="CAG6686258.1"/>
    <property type="molecule type" value="Transcribed_RNA"/>
</dbReference>
<dbReference type="EMBL" id="HBUF01275515">
    <property type="protein sequence ID" value="CAG6686261.1"/>
    <property type="molecule type" value="Transcribed_RNA"/>
</dbReference>
<evidence type="ECO:0000313" key="1">
    <source>
        <dbReference type="EMBL" id="CAG6703990.1"/>
    </source>
</evidence>
<dbReference type="EMBL" id="HBUF01275520">
    <property type="protein sequence ID" value="CAG6686277.1"/>
    <property type="molecule type" value="Transcribed_RNA"/>
</dbReference>
<sequence>MYAAVPAAVMELTGAPIPVAVPMESIVLAAPPAREPTVPTTPLPMELTGPLARELTVPATPFDRDLTAPLAWVPTAPSPPLIMLLTALNGLPDRPAPAAAGTSALYSSSATGSGIGLESDLVILARLLAAAEAVPSR</sequence>
<dbReference type="EMBL" id="HBUF01275523">
    <property type="protein sequence ID" value="CAG6686286.1"/>
    <property type="molecule type" value="Transcribed_RNA"/>
</dbReference>
<dbReference type="EMBL" id="HBUF01341342">
    <property type="protein sequence ID" value="CAG6703990.1"/>
    <property type="molecule type" value="Transcribed_RNA"/>
</dbReference>
<dbReference type="EMBL" id="HBUF01275521">
    <property type="protein sequence ID" value="CAG6686280.1"/>
    <property type="molecule type" value="Transcribed_RNA"/>
</dbReference>